<reference evidence="9 10" key="1">
    <citation type="submission" date="2023-04" db="EMBL/GenBank/DDBJ databases">
        <title>A novel bacteria isolated from coastal sediment.</title>
        <authorList>
            <person name="Liu X.-J."/>
            <person name="Du Z.-J."/>
        </authorList>
    </citation>
    <scope>NUCLEOTIDE SEQUENCE [LARGE SCALE GENOMIC DNA]</scope>
    <source>
        <strain evidence="9 10">SDUM461004</strain>
    </source>
</reference>
<keyword evidence="10" id="KW-1185">Reference proteome</keyword>
<feature type="binding site" evidence="7">
    <location>
        <position position="347"/>
    </location>
    <ligand>
        <name>3-phosphoshikimate</name>
        <dbReference type="ChEBI" id="CHEBI:145989"/>
    </ligand>
</feature>
<dbReference type="RefSeq" id="WP_308984806.1">
    <property type="nucleotide sequence ID" value="NZ_JARXIC010000010.1"/>
</dbReference>
<comment type="similarity">
    <text evidence="2 7">Belongs to the EPSP synthase family.</text>
</comment>
<dbReference type="SUPFAM" id="SSF55205">
    <property type="entry name" value="EPT/RTPC-like"/>
    <property type="match status" value="1"/>
</dbReference>
<dbReference type="PROSITE" id="PS00104">
    <property type="entry name" value="EPSP_SYNTHASE_1"/>
    <property type="match status" value="1"/>
</dbReference>
<feature type="active site" description="Proton acceptor" evidence="7">
    <location>
        <position position="320"/>
    </location>
</feature>
<dbReference type="CDD" id="cd01556">
    <property type="entry name" value="EPSP_synthase"/>
    <property type="match status" value="1"/>
</dbReference>
<evidence type="ECO:0000256" key="2">
    <source>
        <dbReference type="ARBA" id="ARBA00009948"/>
    </source>
</evidence>
<dbReference type="InterPro" id="IPR023193">
    <property type="entry name" value="EPSP_synthase_CS"/>
</dbReference>
<comment type="caution">
    <text evidence="9">The sequence shown here is derived from an EMBL/GenBank/DDBJ whole genome shotgun (WGS) entry which is preliminary data.</text>
</comment>
<dbReference type="HAMAP" id="MF_00210">
    <property type="entry name" value="EPSP_synth"/>
    <property type="match status" value="1"/>
</dbReference>
<evidence type="ECO:0000256" key="1">
    <source>
        <dbReference type="ARBA" id="ARBA00004811"/>
    </source>
</evidence>
<dbReference type="EC" id="2.5.1.19" evidence="7"/>
<evidence type="ECO:0000313" key="9">
    <source>
        <dbReference type="EMBL" id="MDQ8194326.1"/>
    </source>
</evidence>
<dbReference type="Gene3D" id="3.65.10.10">
    <property type="entry name" value="Enolpyruvate transferase domain"/>
    <property type="match status" value="2"/>
</dbReference>
<keyword evidence="4 7" id="KW-0808">Transferase</keyword>
<name>A0ABU1AHS6_9BACT</name>
<dbReference type="GO" id="GO:0003866">
    <property type="term" value="F:3-phosphoshikimate 1-carboxyvinyltransferase activity"/>
    <property type="evidence" value="ECO:0007669"/>
    <property type="project" value="UniProtKB-EC"/>
</dbReference>
<dbReference type="InterPro" id="IPR006264">
    <property type="entry name" value="EPSP_synthase"/>
</dbReference>
<feature type="binding site" evidence="7">
    <location>
        <position position="436"/>
    </location>
    <ligand>
        <name>phosphoenolpyruvate</name>
        <dbReference type="ChEBI" id="CHEBI:58702"/>
    </ligand>
</feature>
<accession>A0ABU1AHS6</accession>
<evidence type="ECO:0000313" key="10">
    <source>
        <dbReference type="Proteomes" id="UP001243717"/>
    </source>
</evidence>
<evidence type="ECO:0000256" key="7">
    <source>
        <dbReference type="HAMAP-Rule" id="MF_00210"/>
    </source>
</evidence>
<evidence type="ECO:0000259" key="8">
    <source>
        <dbReference type="Pfam" id="PF00275"/>
    </source>
</evidence>
<feature type="binding site" evidence="7">
    <location>
        <position position="173"/>
    </location>
    <ligand>
        <name>3-phosphoshikimate</name>
        <dbReference type="ChEBI" id="CHEBI:145989"/>
    </ligand>
</feature>
<comment type="function">
    <text evidence="7">Catalyzes the transfer of the enolpyruvyl moiety of phosphoenolpyruvate (PEP) to the 5-hydroxyl of shikimate-3-phosphate (S3P) to produce enolpyruvyl shikimate-3-phosphate and inorganic phosphate.</text>
</comment>
<keyword evidence="3 7" id="KW-0028">Amino-acid biosynthesis</keyword>
<feature type="binding site" evidence="7">
    <location>
        <position position="175"/>
    </location>
    <ligand>
        <name>3-phosphoshikimate</name>
        <dbReference type="ChEBI" id="CHEBI:145989"/>
    </ligand>
</feature>
<feature type="domain" description="Enolpyruvate transferase" evidence="8">
    <location>
        <begin position="12"/>
        <end position="445"/>
    </location>
</feature>
<dbReference type="NCBIfam" id="TIGR01356">
    <property type="entry name" value="aroA"/>
    <property type="match status" value="1"/>
</dbReference>
<dbReference type="InterPro" id="IPR013792">
    <property type="entry name" value="RNA3'P_cycl/enolpyr_Trfase_a/b"/>
</dbReference>
<keyword evidence="7" id="KW-0963">Cytoplasm</keyword>
<dbReference type="PIRSF" id="PIRSF000505">
    <property type="entry name" value="EPSPS"/>
    <property type="match status" value="1"/>
</dbReference>
<comment type="subcellular location">
    <subcellularLocation>
        <location evidence="7">Cytoplasm</location>
    </subcellularLocation>
</comment>
<comment type="caution">
    <text evidence="7">Lacks conserved residue(s) required for the propagation of feature annotation.</text>
</comment>
<dbReference type="PANTHER" id="PTHR21090:SF5">
    <property type="entry name" value="PENTAFUNCTIONAL AROM POLYPEPTIDE"/>
    <property type="match status" value="1"/>
</dbReference>
<evidence type="ECO:0000256" key="5">
    <source>
        <dbReference type="ARBA" id="ARBA00023141"/>
    </source>
</evidence>
<feature type="binding site" evidence="7">
    <location>
        <position position="29"/>
    </location>
    <ligand>
        <name>3-phosphoshikimate</name>
        <dbReference type="ChEBI" id="CHEBI:145989"/>
    </ligand>
</feature>
<comment type="catalytic activity">
    <reaction evidence="6">
        <text>3-phosphoshikimate + phosphoenolpyruvate = 5-O-(1-carboxyvinyl)-3-phosphoshikimate + phosphate</text>
        <dbReference type="Rhea" id="RHEA:21256"/>
        <dbReference type="ChEBI" id="CHEBI:43474"/>
        <dbReference type="ChEBI" id="CHEBI:57701"/>
        <dbReference type="ChEBI" id="CHEBI:58702"/>
        <dbReference type="ChEBI" id="CHEBI:145989"/>
        <dbReference type="EC" id="2.5.1.19"/>
    </reaction>
    <physiologicalReaction direction="left-to-right" evidence="6">
        <dbReference type="Rhea" id="RHEA:21257"/>
    </physiologicalReaction>
</comment>
<feature type="binding site" evidence="7">
    <location>
        <position position="126"/>
    </location>
    <ligand>
        <name>phosphoenolpyruvate</name>
        <dbReference type="ChEBI" id="CHEBI:58702"/>
    </ligand>
</feature>
<comment type="subunit">
    <text evidence="7">Monomer.</text>
</comment>
<dbReference type="EMBL" id="JARXIC010000010">
    <property type="protein sequence ID" value="MDQ8194326.1"/>
    <property type="molecule type" value="Genomic_DNA"/>
</dbReference>
<dbReference type="InterPro" id="IPR001986">
    <property type="entry name" value="Enolpyruvate_Tfrase_dom"/>
</dbReference>
<protein>
    <recommendedName>
        <fullName evidence="7">3-phosphoshikimate 1-carboxyvinyltransferase</fullName>
        <ecNumber evidence="7">2.5.1.19</ecNumber>
    </recommendedName>
    <alternativeName>
        <fullName evidence="7">5-enolpyruvylshikimate-3-phosphate synthase</fullName>
        <shortName evidence="7">EPSP synthase</shortName>
        <shortName evidence="7">EPSPS</shortName>
    </alternativeName>
</protein>
<dbReference type="InterPro" id="IPR036968">
    <property type="entry name" value="Enolpyruvate_Tfrase_sf"/>
</dbReference>
<feature type="binding site" evidence="7">
    <location>
        <position position="174"/>
    </location>
    <ligand>
        <name>3-phosphoshikimate</name>
        <dbReference type="ChEBI" id="CHEBI:145989"/>
    </ligand>
</feature>
<sequence>MSSALAIQPFTKALHSKIQLPGSKSITNRALILAALAHGTTQLEGALFSRDTRIMLAALETLGFQVSADETAHTINVQGEGGTIPVKEAELHIGNAGTAARFLTAFLALAEGGSYKLDGDPAMRERPMAGLLDALIALDAAEFEFHGQAGHFPFTLKAKGYRGGSVEVDASSSSQILSALLLSAPAGSAPTTLSCPGVRPFYVAITLAMREAFGAQALEADDTSSYTLEPTRYKSPGSYAIEPDLSAASYFLALTLIQGGTLKIPNVGTDPLQGDAHFVDVLNHHGLRVDAENNEWTVACATPRDIQRGHREIDFNTISDTFLTYAAISPLLGGSVRICGIGHTRLQETDRIAGMAAELSKLGQLVKEEPEALTVSIKPNELRARALKARNEGKLLTIDTYEDHRFAMSFGILGSFDLLEDGQPWLAINDPACCGKTFPDFFEALTAIRTAKS</sequence>
<dbReference type="PANTHER" id="PTHR21090">
    <property type="entry name" value="AROM/DEHYDROQUINATE SYNTHASE"/>
    <property type="match status" value="1"/>
</dbReference>
<proteinExistence type="inferred from homology"/>
<feature type="binding site" evidence="7">
    <location>
        <position position="351"/>
    </location>
    <ligand>
        <name>phosphoenolpyruvate</name>
        <dbReference type="ChEBI" id="CHEBI:58702"/>
    </ligand>
</feature>
<feature type="binding site" evidence="7">
    <location>
        <position position="175"/>
    </location>
    <ligand>
        <name>phosphoenolpyruvate</name>
        <dbReference type="ChEBI" id="CHEBI:58702"/>
    </ligand>
</feature>
<feature type="binding site" evidence="7">
    <location>
        <position position="24"/>
    </location>
    <ligand>
        <name>phosphoenolpyruvate</name>
        <dbReference type="ChEBI" id="CHEBI:58702"/>
    </ligand>
</feature>
<keyword evidence="5 7" id="KW-0057">Aromatic amino acid biosynthesis</keyword>
<feature type="binding site" evidence="7">
    <location>
        <position position="24"/>
    </location>
    <ligand>
        <name>3-phosphoshikimate</name>
        <dbReference type="ChEBI" id="CHEBI:145989"/>
    </ligand>
</feature>
<organism evidence="9 10">
    <name type="scientific">Thalassobacterium sedimentorum</name>
    <dbReference type="NCBI Taxonomy" id="3041258"/>
    <lineage>
        <taxon>Bacteria</taxon>
        <taxon>Pseudomonadati</taxon>
        <taxon>Verrucomicrobiota</taxon>
        <taxon>Opitutia</taxon>
        <taxon>Puniceicoccales</taxon>
        <taxon>Coraliomargaritaceae</taxon>
        <taxon>Thalassobacterium</taxon>
    </lineage>
</organism>
<comment type="pathway">
    <text evidence="1 7">Metabolic intermediate biosynthesis; chorismate biosynthesis; chorismate from D-erythrose 4-phosphate and phosphoenolpyruvate: step 6/7.</text>
</comment>
<feature type="binding site" evidence="7">
    <location>
        <position position="320"/>
    </location>
    <ligand>
        <name>3-phosphoshikimate</name>
        <dbReference type="ChEBI" id="CHEBI:145989"/>
    </ligand>
</feature>
<feature type="binding site" evidence="7">
    <location>
        <position position="405"/>
    </location>
    <ligand>
        <name>phosphoenolpyruvate</name>
        <dbReference type="ChEBI" id="CHEBI:58702"/>
    </ligand>
</feature>
<feature type="binding site" evidence="7">
    <location>
        <position position="97"/>
    </location>
    <ligand>
        <name>phosphoenolpyruvate</name>
        <dbReference type="ChEBI" id="CHEBI:58702"/>
    </ligand>
</feature>
<feature type="binding site" evidence="7">
    <location>
        <position position="25"/>
    </location>
    <ligand>
        <name>3-phosphoshikimate</name>
        <dbReference type="ChEBI" id="CHEBI:145989"/>
    </ligand>
</feature>
<evidence type="ECO:0000256" key="3">
    <source>
        <dbReference type="ARBA" id="ARBA00022605"/>
    </source>
</evidence>
<dbReference type="Proteomes" id="UP001243717">
    <property type="component" value="Unassembled WGS sequence"/>
</dbReference>
<evidence type="ECO:0000256" key="4">
    <source>
        <dbReference type="ARBA" id="ARBA00022679"/>
    </source>
</evidence>
<dbReference type="Pfam" id="PF00275">
    <property type="entry name" value="EPSP_synthase"/>
    <property type="match status" value="1"/>
</dbReference>
<gene>
    <name evidence="7 9" type="primary">aroA</name>
    <name evidence="9" type="ORF">QEH59_07810</name>
</gene>
<evidence type="ECO:0000256" key="6">
    <source>
        <dbReference type="ARBA" id="ARBA00044633"/>
    </source>
</evidence>